<evidence type="ECO:0000313" key="5">
    <source>
        <dbReference type="Proteomes" id="UP000075430"/>
    </source>
</evidence>
<dbReference type="GO" id="GO:0030435">
    <property type="term" value="P:sporulation resulting in formation of a cellular spore"/>
    <property type="evidence" value="ECO:0007669"/>
    <property type="project" value="UniProtKB-KW"/>
</dbReference>
<dbReference type="HAMAP" id="MF_01505">
    <property type="entry name" value="SspN"/>
    <property type="match status" value="1"/>
</dbReference>
<dbReference type="GeneID" id="93080915"/>
<dbReference type="Pfam" id="PF08177">
    <property type="entry name" value="SspN"/>
    <property type="match status" value="1"/>
</dbReference>
<dbReference type="AlphaFoldDB" id="A0A150FA68"/>
<feature type="compositionally biased region" description="Basic and acidic residues" evidence="3">
    <location>
        <begin position="27"/>
        <end position="37"/>
    </location>
</feature>
<dbReference type="GO" id="GO:0030436">
    <property type="term" value="P:asexual sporulation"/>
    <property type="evidence" value="ECO:0007669"/>
    <property type="project" value="UniProtKB-UniRule"/>
</dbReference>
<keyword evidence="1 2" id="KW-0749">Sporulation</keyword>
<comment type="subcellular location">
    <subcellularLocation>
        <location evidence="2">Spore core</location>
    </subcellularLocation>
</comment>
<reference evidence="5" key="1">
    <citation type="submission" date="2016-02" db="EMBL/GenBank/DDBJ databases">
        <authorList>
            <person name="Dunlap C."/>
        </authorList>
    </citation>
    <scope>NUCLEOTIDE SEQUENCE [LARGE SCALE GENOMIC DNA]</scope>
    <source>
        <strain evidence="5">NRRL B-41092</strain>
    </source>
</reference>
<protein>
    <recommendedName>
        <fullName evidence="2">Small, acid-soluble spore protein N</fullName>
        <shortName evidence="2">SASP N</shortName>
    </recommendedName>
</protein>
<gene>
    <name evidence="2" type="primary">sspN</name>
    <name evidence="4" type="ORF">AXI58_13130</name>
</gene>
<proteinExistence type="evidence at transcript level"/>
<dbReference type="OrthoDB" id="2455637at2"/>
<dbReference type="RefSeq" id="WP_003153977.1">
    <property type="nucleotide sequence ID" value="NZ_JAJJBV010000042.1"/>
</dbReference>
<dbReference type="STRING" id="1793963.AXI58_13130"/>
<comment type="caution">
    <text evidence="4">The sequence shown here is derived from an EMBL/GenBank/DDBJ whole genome shotgun (WGS) entry which is preliminary data.</text>
</comment>
<feature type="region of interest" description="Disordered" evidence="3">
    <location>
        <begin position="1"/>
        <end position="48"/>
    </location>
</feature>
<dbReference type="InterPro" id="IPR012612">
    <property type="entry name" value="SASP_SspN"/>
</dbReference>
<sequence length="48" mass="5406">MGINKKDGQPQYAPSHLGTKPVKYKRNKGEKFHDKSNGHPIVMQTKGE</sequence>
<dbReference type="NCBIfam" id="NF006904">
    <property type="entry name" value="PRK09398.1"/>
    <property type="match status" value="1"/>
</dbReference>
<comment type="similarity">
    <text evidence="2">Belongs to the SspN family.</text>
</comment>
<organism evidence="4 5">
    <name type="scientific">Bacillus nakamurai</name>
    <dbReference type="NCBI Taxonomy" id="1793963"/>
    <lineage>
        <taxon>Bacteria</taxon>
        <taxon>Bacillati</taxon>
        <taxon>Bacillota</taxon>
        <taxon>Bacilli</taxon>
        <taxon>Bacillales</taxon>
        <taxon>Bacillaceae</taxon>
        <taxon>Bacillus</taxon>
    </lineage>
</organism>
<keyword evidence="5" id="KW-1185">Reference proteome</keyword>
<dbReference type="GO" id="GO:0042601">
    <property type="term" value="C:endospore-forming forespore"/>
    <property type="evidence" value="ECO:0007669"/>
    <property type="project" value="InterPro"/>
</dbReference>
<dbReference type="Proteomes" id="UP000075430">
    <property type="component" value="Unassembled WGS sequence"/>
</dbReference>
<name>A0A150FA68_9BACI</name>
<evidence type="ECO:0000256" key="2">
    <source>
        <dbReference type="HAMAP-Rule" id="MF_01505"/>
    </source>
</evidence>
<dbReference type="EMBL" id="LSBA01000006">
    <property type="protein sequence ID" value="KXZ21870.1"/>
    <property type="molecule type" value="Genomic_DNA"/>
</dbReference>
<evidence type="ECO:0000313" key="4">
    <source>
        <dbReference type="EMBL" id="KXZ21870.1"/>
    </source>
</evidence>
<evidence type="ECO:0000256" key="1">
    <source>
        <dbReference type="ARBA" id="ARBA00022969"/>
    </source>
</evidence>
<comment type="induction">
    <text evidence="2">Expressed only in the forespore compartment of sporulating cells.</text>
</comment>
<evidence type="ECO:0000256" key="3">
    <source>
        <dbReference type="SAM" id="MobiDB-lite"/>
    </source>
</evidence>
<accession>A0A150FA68</accession>